<dbReference type="Proteomes" id="UP000728032">
    <property type="component" value="Unassembled WGS sequence"/>
</dbReference>
<sequence>MKTNVRLLFVGLNAFPQTTPNSIGSVRDVDPNQPEVKEAINYVFNVIHSAIDTTHAITMGKKSEVCSSVVLSRDWDLNRKNQILSLNCNGI</sequence>
<reference evidence="1" key="1">
    <citation type="submission" date="2020-11" db="EMBL/GenBank/DDBJ databases">
        <authorList>
            <person name="Tran Van P."/>
        </authorList>
    </citation>
    <scope>NUCLEOTIDE SEQUENCE</scope>
</reference>
<dbReference type="OrthoDB" id="6481506at2759"/>
<dbReference type="EMBL" id="CAJPVJ010007031">
    <property type="protein sequence ID" value="CAG2170927.1"/>
    <property type="molecule type" value="Genomic_DNA"/>
</dbReference>
<protein>
    <submittedName>
        <fullName evidence="1">Uncharacterized protein</fullName>
    </submittedName>
</protein>
<accession>A0A7R9M544</accession>
<dbReference type="EMBL" id="OC921856">
    <property type="protein sequence ID" value="CAD7653740.1"/>
    <property type="molecule type" value="Genomic_DNA"/>
</dbReference>
<organism evidence="1">
    <name type="scientific">Oppiella nova</name>
    <dbReference type="NCBI Taxonomy" id="334625"/>
    <lineage>
        <taxon>Eukaryota</taxon>
        <taxon>Metazoa</taxon>
        <taxon>Ecdysozoa</taxon>
        <taxon>Arthropoda</taxon>
        <taxon>Chelicerata</taxon>
        <taxon>Arachnida</taxon>
        <taxon>Acari</taxon>
        <taxon>Acariformes</taxon>
        <taxon>Sarcoptiformes</taxon>
        <taxon>Oribatida</taxon>
        <taxon>Brachypylina</taxon>
        <taxon>Oppioidea</taxon>
        <taxon>Oppiidae</taxon>
        <taxon>Oppiella</taxon>
    </lineage>
</organism>
<evidence type="ECO:0000313" key="1">
    <source>
        <dbReference type="EMBL" id="CAD7653740.1"/>
    </source>
</evidence>
<name>A0A7R9M544_9ACAR</name>
<proteinExistence type="predicted"/>
<evidence type="ECO:0000313" key="2">
    <source>
        <dbReference type="Proteomes" id="UP000728032"/>
    </source>
</evidence>
<gene>
    <name evidence="1" type="ORF">ONB1V03_LOCUS10393</name>
</gene>
<dbReference type="AlphaFoldDB" id="A0A7R9M544"/>
<keyword evidence="2" id="KW-1185">Reference proteome</keyword>